<evidence type="ECO:0000256" key="1">
    <source>
        <dbReference type="SAM" id="MobiDB-lite"/>
    </source>
</evidence>
<feature type="region of interest" description="Disordered" evidence="1">
    <location>
        <begin position="108"/>
        <end position="145"/>
    </location>
</feature>
<dbReference type="EMBL" id="ML737133">
    <property type="protein sequence ID" value="KAE8342696.1"/>
    <property type="molecule type" value="Genomic_DNA"/>
</dbReference>
<evidence type="ECO:0008006" key="3">
    <source>
        <dbReference type="Google" id="ProtNLM"/>
    </source>
</evidence>
<sequence>MSFHGRRSTEIRLFLWSHRASGHSLVIARPTQIGTVSAAQCAATVNQRFPNVRFALMVGIGAGIPNPPSRDIRLGDIAVSIPQHNHPGVIQYDFGKYEGDSFVLKVPLNKPPSIDQRGRIIGRGRDDEPKPTPEDSKEHHKEAWI</sequence>
<dbReference type="GO" id="GO:0009116">
    <property type="term" value="P:nucleoside metabolic process"/>
    <property type="evidence" value="ECO:0007669"/>
    <property type="project" value="InterPro"/>
</dbReference>
<dbReference type="InterPro" id="IPR053137">
    <property type="entry name" value="NLR-like"/>
</dbReference>
<reference evidence="2" key="1">
    <citation type="submission" date="2019-04" db="EMBL/GenBank/DDBJ databases">
        <title>Friends and foes A comparative genomics study of 23 Aspergillus species from section Flavi.</title>
        <authorList>
            <consortium name="DOE Joint Genome Institute"/>
            <person name="Kjaerbolling I."/>
            <person name="Vesth T."/>
            <person name="Frisvad J.C."/>
            <person name="Nybo J.L."/>
            <person name="Theobald S."/>
            <person name="Kildgaard S."/>
            <person name="Isbrandt T."/>
            <person name="Kuo A."/>
            <person name="Sato A."/>
            <person name="Lyhne E.K."/>
            <person name="Kogle M.E."/>
            <person name="Wiebenga A."/>
            <person name="Kun R.S."/>
            <person name="Lubbers R.J."/>
            <person name="Makela M.R."/>
            <person name="Barry K."/>
            <person name="Chovatia M."/>
            <person name="Clum A."/>
            <person name="Daum C."/>
            <person name="Haridas S."/>
            <person name="He G."/>
            <person name="LaButti K."/>
            <person name="Lipzen A."/>
            <person name="Mondo S."/>
            <person name="Riley R."/>
            <person name="Salamov A."/>
            <person name="Simmons B.A."/>
            <person name="Magnuson J.K."/>
            <person name="Henrissat B."/>
            <person name="Mortensen U.H."/>
            <person name="Larsen T.O."/>
            <person name="Devries R.P."/>
            <person name="Grigoriev I.V."/>
            <person name="Machida M."/>
            <person name="Baker S.E."/>
            <person name="Andersen M.R."/>
        </authorList>
    </citation>
    <scope>NUCLEOTIDE SEQUENCE</scope>
    <source>
        <strain evidence="2">CBS 117612</strain>
    </source>
</reference>
<feature type="compositionally biased region" description="Basic and acidic residues" evidence="1">
    <location>
        <begin position="123"/>
        <end position="145"/>
    </location>
</feature>
<dbReference type="PANTHER" id="PTHR46082">
    <property type="entry name" value="ATP/GTP-BINDING PROTEIN-RELATED"/>
    <property type="match status" value="1"/>
</dbReference>
<dbReference type="AlphaFoldDB" id="A0A5N6YDY4"/>
<evidence type="ECO:0000313" key="2">
    <source>
        <dbReference type="EMBL" id="KAE8342696.1"/>
    </source>
</evidence>
<dbReference type="OrthoDB" id="1577640at2759"/>
<dbReference type="SUPFAM" id="SSF53167">
    <property type="entry name" value="Purine and uridine phosphorylases"/>
    <property type="match status" value="1"/>
</dbReference>
<dbReference type="Gene3D" id="3.40.50.1580">
    <property type="entry name" value="Nucleoside phosphorylase domain"/>
    <property type="match status" value="1"/>
</dbReference>
<dbReference type="GO" id="GO:0003824">
    <property type="term" value="F:catalytic activity"/>
    <property type="evidence" value="ECO:0007669"/>
    <property type="project" value="InterPro"/>
</dbReference>
<name>A0A5N6YDY4_9EURO</name>
<protein>
    <recommendedName>
        <fullName evidence="3">Nucleoside phosphorylase domain-containing protein</fullName>
    </recommendedName>
</protein>
<dbReference type="InterPro" id="IPR035994">
    <property type="entry name" value="Nucleoside_phosphorylase_sf"/>
</dbReference>
<organism evidence="2">
    <name type="scientific">Aspergillus arachidicola</name>
    <dbReference type="NCBI Taxonomy" id="656916"/>
    <lineage>
        <taxon>Eukaryota</taxon>
        <taxon>Fungi</taxon>
        <taxon>Dikarya</taxon>
        <taxon>Ascomycota</taxon>
        <taxon>Pezizomycotina</taxon>
        <taxon>Eurotiomycetes</taxon>
        <taxon>Eurotiomycetidae</taxon>
        <taxon>Eurotiales</taxon>
        <taxon>Aspergillaceae</taxon>
        <taxon>Aspergillus</taxon>
        <taxon>Aspergillus subgen. Circumdati</taxon>
    </lineage>
</organism>
<dbReference type="PANTHER" id="PTHR46082:SF11">
    <property type="entry name" value="AAA+ ATPASE DOMAIN-CONTAINING PROTEIN-RELATED"/>
    <property type="match status" value="1"/>
</dbReference>
<dbReference type="Proteomes" id="UP000325558">
    <property type="component" value="Unassembled WGS sequence"/>
</dbReference>
<accession>A0A5N6YDY4</accession>
<proteinExistence type="predicted"/>
<gene>
    <name evidence="2" type="ORF">BDV24DRAFT_162228</name>
</gene>